<evidence type="ECO:0000256" key="1">
    <source>
        <dbReference type="SAM" id="Phobius"/>
    </source>
</evidence>
<organism evidence="2 3">
    <name type="scientific">Sphingobacterium tabacisoli</name>
    <dbReference type="NCBI Taxonomy" id="2044855"/>
    <lineage>
        <taxon>Bacteria</taxon>
        <taxon>Pseudomonadati</taxon>
        <taxon>Bacteroidota</taxon>
        <taxon>Sphingobacteriia</taxon>
        <taxon>Sphingobacteriales</taxon>
        <taxon>Sphingobacteriaceae</taxon>
        <taxon>Sphingobacterium</taxon>
    </lineage>
</organism>
<dbReference type="PANTHER" id="PTHR30060">
    <property type="entry name" value="INNER MEMBRANE PROTEIN"/>
    <property type="match status" value="1"/>
</dbReference>
<sequence>MEWITDPQIWISFLTLTVLEIVLGIDNIVFISIQSAKLPVEQQKKARQIGLLLALVMRVLLLFSIKWVMGLTAPLINLSEWFDWHNEKYARYFVLSGRDLILFIGGLFLIYKSTTEIHHKVEGEVEATSTTKKVVSFSSIIIQILILDLVFSLDSVITAVGMVDQIGVMIASVVVAVGIMLLSAESISKFVNDYPSVKMLALAFLLLIGVSLTAEAFDQHIPKGYIYFAMAFSVLVEYLNIKSQKKALKKKENG</sequence>
<comment type="caution">
    <text evidence="2">The sequence shown here is derived from an EMBL/GenBank/DDBJ whole genome shotgun (WGS) entry which is preliminary data.</text>
</comment>
<name>A0ABW5L0I5_9SPHI</name>
<feature type="transmembrane region" description="Helical" evidence="1">
    <location>
        <begin position="196"/>
        <end position="212"/>
    </location>
</feature>
<dbReference type="PANTHER" id="PTHR30060:SF0">
    <property type="entry name" value="COILED-COIL PROTEIN (DUF2040)-RELATED"/>
    <property type="match status" value="1"/>
</dbReference>
<evidence type="ECO:0000313" key="2">
    <source>
        <dbReference type="EMBL" id="MFD2554699.1"/>
    </source>
</evidence>
<proteinExistence type="predicted"/>
<dbReference type="Pfam" id="PF03741">
    <property type="entry name" value="TerC"/>
    <property type="match status" value="1"/>
</dbReference>
<feature type="transmembrane region" description="Helical" evidence="1">
    <location>
        <begin position="49"/>
        <end position="69"/>
    </location>
</feature>
<keyword evidence="1" id="KW-0472">Membrane</keyword>
<gene>
    <name evidence="2" type="ORF">ACFSQW_09885</name>
</gene>
<feature type="transmembrane region" description="Helical" evidence="1">
    <location>
        <begin position="12"/>
        <end position="33"/>
    </location>
</feature>
<dbReference type="RefSeq" id="WP_210353093.1">
    <property type="nucleotide sequence ID" value="NZ_JAEQMU010000001.1"/>
</dbReference>
<reference evidence="3" key="1">
    <citation type="journal article" date="2019" name="Int. J. Syst. Evol. Microbiol.">
        <title>The Global Catalogue of Microorganisms (GCM) 10K type strain sequencing project: providing services to taxonomists for standard genome sequencing and annotation.</title>
        <authorList>
            <consortium name="The Broad Institute Genomics Platform"/>
            <consortium name="The Broad Institute Genome Sequencing Center for Infectious Disease"/>
            <person name="Wu L."/>
            <person name="Ma J."/>
        </authorList>
    </citation>
    <scope>NUCLEOTIDE SEQUENCE [LARGE SCALE GENOMIC DNA]</scope>
    <source>
        <strain evidence="3">KCTC 52298</strain>
    </source>
</reference>
<feature type="transmembrane region" description="Helical" evidence="1">
    <location>
        <begin position="166"/>
        <end position="184"/>
    </location>
</feature>
<feature type="transmembrane region" description="Helical" evidence="1">
    <location>
        <begin position="89"/>
        <end position="111"/>
    </location>
</feature>
<feature type="transmembrane region" description="Helical" evidence="1">
    <location>
        <begin position="224"/>
        <end position="241"/>
    </location>
</feature>
<dbReference type="EMBL" id="JBHULD010000014">
    <property type="protein sequence ID" value="MFD2554699.1"/>
    <property type="molecule type" value="Genomic_DNA"/>
</dbReference>
<dbReference type="Proteomes" id="UP001597440">
    <property type="component" value="Unassembled WGS sequence"/>
</dbReference>
<keyword evidence="3" id="KW-1185">Reference proteome</keyword>
<keyword evidence="1" id="KW-1133">Transmembrane helix</keyword>
<keyword evidence="1" id="KW-0812">Transmembrane</keyword>
<accession>A0ABW5L0I5</accession>
<dbReference type="InterPro" id="IPR005496">
    <property type="entry name" value="Integral_membrane_TerC"/>
</dbReference>
<protein>
    <submittedName>
        <fullName evidence="2">TerC family protein</fullName>
    </submittedName>
</protein>
<feature type="transmembrane region" description="Helical" evidence="1">
    <location>
        <begin position="140"/>
        <end position="160"/>
    </location>
</feature>
<evidence type="ECO:0000313" key="3">
    <source>
        <dbReference type="Proteomes" id="UP001597440"/>
    </source>
</evidence>